<feature type="domain" description="Ribonuclease A-domain" evidence="10">
    <location>
        <begin position="9"/>
        <end position="121"/>
    </location>
</feature>
<sequence>LCLRERYFFKRQHVDANMTAEKCDAEIKKKRIYNVYNKCKDVNTFILSDYEKVKAICKRQWSHYKNTGFTKSKAKFSIVRCDLRNKGGRKPNCQYDGELLTNRIVVVVCERGSPVHYQKDIGTFESNNATRGKIPMDSTSLPTNIHV</sequence>
<keyword evidence="4 8" id="KW-0540">Nuclease</keyword>
<dbReference type="OMA" id="WSHYKNT"/>
<dbReference type="Pfam" id="PF00074">
    <property type="entry name" value="RnaseA"/>
    <property type="match status" value="1"/>
</dbReference>
<evidence type="ECO:0000256" key="4">
    <source>
        <dbReference type="ARBA" id="ARBA00022722"/>
    </source>
</evidence>
<dbReference type="InterPro" id="IPR023411">
    <property type="entry name" value="RNaseA_AS"/>
</dbReference>
<dbReference type="GO" id="GO:0004540">
    <property type="term" value="F:RNA nuclease activity"/>
    <property type="evidence" value="ECO:0007669"/>
    <property type="project" value="TreeGrafter"/>
</dbReference>
<dbReference type="GO" id="GO:0050830">
    <property type="term" value="P:defense response to Gram-positive bacterium"/>
    <property type="evidence" value="ECO:0007669"/>
    <property type="project" value="TreeGrafter"/>
</dbReference>
<evidence type="ECO:0000256" key="2">
    <source>
        <dbReference type="ARBA" id="ARBA00005600"/>
    </source>
</evidence>
<organism evidence="11 12">
    <name type="scientific">Neolamprologus brichardi</name>
    <name type="common">Fairy cichlid</name>
    <name type="synonym">Lamprologus brichardi</name>
    <dbReference type="NCBI Taxonomy" id="32507"/>
    <lineage>
        <taxon>Eukaryota</taxon>
        <taxon>Metazoa</taxon>
        <taxon>Chordata</taxon>
        <taxon>Craniata</taxon>
        <taxon>Vertebrata</taxon>
        <taxon>Euteleostomi</taxon>
        <taxon>Actinopterygii</taxon>
        <taxon>Neopterygii</taxon>
        <taxon>Teleostei</taxon>
        <taxon>Neoteleostei</taxon>
        <taxon>Acanthomorphata</taxon>
        <taxon>Ovalentaria</taxon>
        <taxon>Cichlomorphae</taxon>
        <taxon>Cichliformes</taxon>
        <taxon>Cichlidae</taxon>
        <taxon>African cichlids</taxon>
        <taxon>Pseudocrenilabrinae</taxon>
        <taxon>Lamprologini</taxon>
        <taxon>Neolamprologus</taxon>
    </lineage>
</organism>
<reference evidence="11" key="1">
    <citation type="submission" date="2025-08" db="UniProtKB">
        <authorList>
            <consortium name="Ensembl"/>
        </authorList>
    </citation>
    <scope>IDENTIFICATION</scope>
</reference>
<evidence type="ECO:0000313" key="11">
    <source>
        <dbReference type="Ensembl" id="ENSNBRP00000014846.1"/>
    </source>
</evidence>
<dbReference type="GO" id="GO:0001525">
    <property type="term" value="P:angiogenesis"/>
    <property type="evidence" value="ECO:0007669"/>
    <property type="project" value="TreeGrafter"/>
</dbReference>
<dbReference type="InterPro" id="IPR036816">
    <property type="entry name" value="RNaseA-like_dom_sf"/>
</dbReference>
<dbReference type="Proteomes" id="UP000261580">
    <property type="component" value="Unassembled WGS sequence"/>
</dbReference>
<dbReference type="Ensembl" id="ENSNBRT00000015253.1">
    <property type="protein sequence ID" value="ENSNBRP00000014846.1"/>
    <property type="gene ID" value="ENSNBRG00000011497.1"/>
</dbReference>
<keyword evidence="5 8" id="KW-0255">Endonuclease</keyword>
<comment type="similarity">
    <text evidence="2 8">Belongs to the pancreatic ribonuclease family.</text>
</comment>
<dbReference type="GO" id="GO:0003676">
    <property type="term" value="F:nucleic acid binding"/>
    <property type="evidence" value="ECO:0007669"/>
    <property type="project" value="InterPro"/>
</dbReference>
<dbReference type="Gene3D" id="3.10.130.10">
    <property type="entry name" value="Ribonuclease A-like domain"/>
    <property type="match status" value="1"/>
</dbReference>
<name>A0A3Q4GZW1_NEOBR</name>
<evidence type="ECO:0000256" key="7">
    <source>
        <dbReference type="ARBA" id="ARBA00023157"/>
    </source>
</evidence>
<feature type="compositionally biased region" description="Polar residues" evidence="9">
    <location>
        <begin position="137"/>
        <end position="147"/>
    </location>
</feature>
<proteinExistence type="inferred from homology"/>
<keyword evidence="6 8" id="KW-0378">Hydrolase</keyword>
<dbReference type="InterPro" id="IPR001427">
    <property type="entry name" value="RNaseA"/>
</dbReference>
<feature type="region of interest" description="Disordered" evidence="9">
    <location>
        <begin position="128"/>
        <end position="147"/>
    </location>
</feature>
<keyword evidence="7" id="KW-1015">Disulfide bond</keyword>
<dbReference type="GO" id="GO:0050829">
    <property type="term" value="P:defense response to Gram-negative bacterium"/>
    <property type="evidence" value="ECO:0007669"/>
    <property type="project" value="TreeGrafter"/>
</dbReference>
<reference evidence="11" key="2">
    <citation type="submission" date="2025-09" db="UniProtKB">
        <authorList>
            <consortium name="Ensembl"/>
        </authorList>
    </citation>
    <scope>IDENTIFICATION</scope>
</reference>
<dbReference type="SUPFAM" id="SSF54076">
    <property type="entry name" value="RNase A-like"/>
    <property type="match status" value="1"/>
</dbReference>
<accession>A0A3Q4GZW1</accession>
<dbReference type="GO" id="GO:0004519">
    <property type="term" value="F:endonuclease activity"/>
    <property type="evidence" value="ECO:0007669"/>
    <property type="project" value="UniProtKB-KW"/>
</dbReference>
<keyword evidence="12" id="KW-1185">Reference proteome</keyword>
<evidence type="ECO:0000256" key="8">
    <source>
        <dbReference type="RuleBase" id="RU000651"/>
    </source>
</evidence>
<dbReference type="SMART" id="SM00092">
    <property type="entry name" value="RNAse_Pc"/>
    <property type="match status" value="1"/>
</dbReference>
<dbReference type="InterPro" id="IPR023412">
    <property type="entry name" value="RNaseA_domain"/>
</dbReference>
<evidence type="ECO:0000313" key="12">
    <source>
        <dbReference type="Proteomes" id="UP000261580"/>
    </source>
</evidence>
<evidence type="ECO:0000256" key="9">
    <source>
        <dbReference type="SAM" id="MobiDB-lite"/>
    </source>
</evidence>
<dbReference type="AlphaFoldDB" id="A0A3Q4GZW1"/>
<evidence type="ECO:0000256" key="1">
    <source>
        <dbReference type="ARBA" id="ARBA00004613"/>
    </source>
</evidence>
<evidence type="ECO:0000256" key="6">
    <source>
        <dbReference type="ARBA" id="ARBA00022801"/>
    </source>
</evidence>
<dbReference type="GO" id="GO:0016787">
    <property type="term" value="F:hydrolase activity"/>
    <property type="evidence" value="ECO:0007669"/>
    <property type="project" value="UniProtKB-KW"/>
</dbReference>
<dbReference type="GeneTree" id="ENSGT01150000287131"/>
<dbReference type="GO" id="GO:0005576">
    <property type="term" value="C:extracellular region"/>
    <property type="evidence" value="ECO:0007669"/>
    <property type="project" value="UniProtKB-SubCell"/>
</dbReference>
<dbReference type="PROSITE" id="PS00127">
    <property type="entry name" value="RNASE_PANCREATIC"/>
    <property type="match status" value="1"/>
</dbReference>
<dbReference type="PANTHER" id="PTHR11437">
    <property type="entry name" value="RIBONUCLEASE"/>
    <property type="match status" value="1"/>
</dbReference>
<evidence type="ECO:0000256" key="5">
    <source>
        <dbReference type="ARBA" id="ARBA00022759"/>
    </source>
</evidence>
<dbReference type="PANTHER" id="PTHR11437:SF10">
    <property type="entry name" value="ANGIOGENIN-RELATED"/>
    <property type="match status" value="1"/>
</dbReference>
<comment type="subcellular location">
    <subcellularLocation>
        <location evidence="1">Secreted</location>
    </subcellularLocation>
</comment>
<protein>
    <recommendedName>
        <fullName evidence="10">Ribonuclease A-domain domain-containing protein</fullName>
    </recommendedName>
</protein>
<evidence type="ECO:0000259" key="10">
    <source>
        <dbReference type="SMART" id="SM00092"/>
    </source>
</evidence>
<evidence type="ECO:0000256" key="3">
    <source>
        <dbReference type="ARBA" id="ARBA00022525"/>
    </source>
</evidence>
<keyword evidence="3" id="KW-0964">Secreted</keyword>